<reference evidence="1" key="1">
    <citation type="submission" date="2019-10" db="EMBL/GenBank/DDBJ databases">
        <authorList>
            <consortium name="DOE Joint Genome Institute"/>
            <person name="Kuo A."/>
            <person name="Miyauchi S."/>
            <person name="Kiss E."/>
            <person name="Drula E."/>
            <person name="Kohler A."/>
            <person name="Sanchez-Garcia M."/>
            <person name="Andreopoulos B."/>
            <person name="Barry K.W."/>
            <person name="Bonito G."/>
            <person name="Buee M."/>
            <person name="Carver A."/>
            <person name="Chen C."/>
            <person name="Cichocki N."/>
            <person name="Clum A."/>
            <person name="Culley D."/>
            <person name="Crous P.W."/>
            <person name="Fauchery L."/>
            <person name="Girlanda M."/>
            <person name="Hayes R."/>
            <person name="Keri Z."/>
            <person name="Labutti K."/>
            <person name="Lipzen A."/>
            <person name="Lombard V."/>
            <person name="Magnuson J."/>
            <person name="Maillard F."/>
            <person name="Morin E."/>
            <person name="Murat C."/>
            <person name="Nolan M."/>
            <person name="Ohm R."/>
            <person name="Pangilinan J."/>
            <person name="Pereira M."/>
            <person name="Perotto S."/>
            <person name="Peter M."/>
            <person name="Riley R."/>
            <person name="Sitrit Y."/>
            <person name="Stielow B."/>
            <person name="Szollosi G."/>
            <person name="Zifcakova L."/>
            <person name="Stursova M."/>
            <person name="Spatafora J.W."/>
            <person name="Tedersoo L."/>
            <person name="Vaario L.-M."/>
            <person name="Yamada A."/>
            <person name="Yan M."/>
            <person name="Wang P."/>
            <person name="Xu J."/>
            <person name="Bruns T."/>
            <person name="Baldrian P."/>
            <person name="Vilgalys R."/>
            <person name="Henrissat B."/>
            <person name="Grigoriev I.V."/>
            <person name="Hibbett D."/>
            <person name="Nagy L.G."/>
            <person name="Martin F.M."/>
        </authorList>
    </citation>
    <scope>NUCLEOTIDE SEQUENCE</scope>
    <source>
        <strain evidence="1">P2</strain>
    </source>
</reference>
<protein>
    <submittedName>
        <fullName evidence="1">Uncharacterized protein</fullName>
    </submittedName>
</protein>
<evidence type="ECO:0000313" key="1">
    <source>
        <dbReference type="EMBL" id="KAF9652990.1"/>
    </source>
</evidence>
<organism evidence="1 2">
    <name type="scientific">Thelephora ganbajun</name>
    <name type="common">Ganba fungus</name>
    <dbReference type="NCBI Taxonomy" id="370292"/>
    <lineage>
        <taxon>Eukaryota</taxon>
        <taxon>Fungi</taxon>
        <taxon>Dikarya</taxon>
        <taxon>Basidiomycota</taxon>
        <taxon>Agaricomycotina</taxon>
        <taxon>Agaricomycetes</taxon>
        <taxon>Thelephorales</taxon>
        <taxon>Thelephoraceae</taxon>
        <taxon>Thelephora</taxon>
    </lineage>
</organism>
<comment type="caution">
    <text evidence="1">The sequence shown here is derived from an EMBL/GenBank/DDBJ whole genome shotgun (WGS) entry which is preliminary data.</text>
</comment>
<reference evidence="1" key="2">
    <citation type="journal article" date="2020" name="Nat. Commun.">
        <title>Large-scale genome sequencing of mycorrhizal fungi provides insights into the early evolution of symbiotic traits.</title>
        <authorList>
            <person name="Miyauchi S."/>
            <person name="Kiss E."/>
            <person name="Kuo A."/>
            <person name="Drula E."/>
            <person name="Kohler A."/>
            <person name="Sanchez-Garcia M."/>
            <person name="Morin E."/>
            <person name="Andreopoulos B."/>
            <person name="Barry K.W."/>
            <person name="Bonito G."/>
            <person name="Buee M."/>
            <person name="Carver A."/>
            <person name="Chen C."/>
            <person name="Cichocki N."/>
            <person name="Clum A."/>
            <person name="Culley D."/>
            <person name="Crous P.W."/>
            <person name="Fauchery L."/>
            <person name="Girlanda M."/>
            <person name="Hayes R.D."/>
            <person name="Keri Z."/>
            <person name="LaButti K."/>
            <person name="Lipzen A."/>
            <person name="Lombard V."/>
            <person name="Magnuson J."/>
            <person name="Maillard F."/>
            <person name="Murat C."/>
            <person name="Nolan M."/>
            <person name="Ohm R.A."/>
            <person name="Pangilinan J."/>
            <person name="Pereira M.F."/>
            <person name="Perotto S."/>
            <person name="Peter M."/>
            <person name="Pfister S."/>
            <person name="Riley R."/>
            <person name="Sitrit Y."/>
            <person name="Stielow J.B."/>
            <person name="Szollosi G."/>
            <person name="Zifcakova L."/>
            <person name="Stursova M."/>
            <person name="Spatafora J.W."/>
            <person name="Tedersoo L."/>
            <person name="Vaario L.M."/>
            <person name="Yamada A."/>
            <person name="Yan M."/>
            <person name="Wang P."/>
            <person name="Xu J."/>
            <person name="Bruns T."/>
            <person name="Baldrian P."/>
            <person name="Vilgalys R."/>
            <person name="Dunand C."/>
            <person name="Henrissat B."/>
            <person name="Grigoriev I.V."/>
            <person name="Hibbett D."/>
            <person name="Nagy L.G."/>
            <person name="Martin F.M."/>
        </authorList>
    </citation>
    <scope>NUCLEOTIDE SEQUENCE</scope>
    <source>
        <strain evidence="1">P2</strain>
    </source>
</reference>
<keyword evidence="2" id="KW-1185">Reference proteome</keyword>
<name>A0ACB6ZT71_THEGA</name>
<dbReference type="EMBL" id="MU117966">
    <property type="protein sequence ID" value="KAF9652990.1"/>
    <property type="molecule type" value="Genomic_DNA"/>
</dbReference>
<proteinExistence type="predicted"/>
<accession>A0ACB6ZT71</accession>
<evidence type="ECO:0000313" key="2">
    <source>
        <dbReference type="Proteomes" id="UP000886501"/>
    </source>
</evidence>
<dbReference type="Proteomes" id="UP000886501">
    <property type="component" value="Unassembled WGS sequence"/>
</dbReference>
<sequence length="182" mass="20470">MSYNVKWGREKLQFPLPSPETKLAAIRRQIADHIHLPHSSFKLIHAGAVMKDDGAPISSYGLKNKSTIAVVGGPEQVSTAPERKTEKHIITQIESELDKVRTGLLPSVDKFLDSLSNRKITPGDSLDREHTRLGELLLQSLLRLDAIHAESEWEQARKDRKAGVREVQALLDRLDTGWKARR</sequence>
<gene>
    <name evidence="1" type="ORF">BDM02DRAFT_3183317</name>
</gene>